<evidence type="ECO:0000313" key="4">
    <source>
        <dbReference type="Proteomes" id="UP000291289"/>
    </source>
</evidence>
<keyword evidence="2" id="KW-0812">Transmembrane</keyword>
<accession>A0A4R0QUG8</accession>
<reference evidence="3 4" key="1">
    <citation type="submission" date="2018-12" db="EMBL/GenBank/DDBJ databases">
        <title>Alloscrdovia theropitheci sp. nov: a novel taxon from the feces of the bleeding-herat monkey (Theropithecus geleda).</title>
        <authorList>
            <person name="Modesto M."/>
        </authorList>
    </citation>
    <scope>NUCLEOTIDE SEQUENCE [LARGE SCALE GENOMIC DNA]</scope>
    <source>
        <strain evidence="3 4">GLDI4/2</strain>
    </source>
</reference>
<feature type="coiled-coil region" evidence="1">
    <location>
        <begin position="306"/>
        <end position="340"/>
    </location>
</feature>
<keyword evidence="2" id="KW-0472">Membrane</keyword>
<dbReference type="AlphaFoldDB" id="A0A4R0QUG8"/>
<dbReference type="RefSeq" id="WP_131284865.1">
    <property type="nucleotide sequence ID" value="NZ_RXLP01000026.1"/>
</dbReference>
<comment type="caution">
    <text evidence="3">The sequence shown here is derived from an EMBL/GenBank/DDBJ whole genome shotgun (WGS) entry which is preliminary data.</text>
</comment>
<organism evidence="3 4">
    <name type="scientific">Alloscardovia theropitheci</name>
    <dbReference type="NCBI Taxonomy" id="2496842"/>
    <lineage>
        <taxon>Bacteria</taxon>
        <taxon>Bacillati</taxon>
        <taxon>Actinomycetota</taxon>
        <taxon>Actinomycetes</taxon>
        <taxon>Bifidobacteriales</taxon>
        <taxon>Bifidobacteriaceae</taxon>
        <taxon>Alloscardovia</taxon>
    </lineage>
</organism>
<gene>
    <name evidence="3" type="ORF">EJ419_06580</name>
</gene>
<dbReference type="EMBL" id="RXLP01000026">
    <property type="protein sequence ID" value="TCD53637.1"/>
    <property type="molecule type" value="Genomic_DNA"/>
</dbReference>
<dbReference type="Proteomes" id="UP000291289">
    <property type="component" value="Unassembled WGS sequence"/>
</dbReference>
<feature type="transmembrane region" description="Helical" evidence="2">
    <location>
        <begin position="265"/>
        <end position="288"/>
    </location>
</feature>
<keyword evidence="1" id="KW-0175">Coiled coil</keyword>
<feature type="transmembrane region" description="Helical" evidence="2">
    <location>
        <begin position="229"/>
        <end position="253"/>
    </location>
</feature>
<evidence type="ECO:0000256" key="1">
    <source>
        <dbReference type="SAM" id="Coils"/>
    </source>
</evidence>
<keyword evidence="2" id="KW-1133">Transmembrane helix</keyword>
<dbReference type="OrthoDB" id="4456519at2"/>
<evidence type="ECO:0000313" key="3">
    <source>
        <dbReference type="EMBL" id="TCD53637.1"/>
    </source>
</evidence>
<feature type="transmembrane region" description="Helical" evidence="2">
    <location>
        <begin position="198"/>
        <end position="217"/>
    </location>
</feature>
<protein>
    <submittedName>
        <fullName evidence="3">Uncharacterized protein</fullName>
    </submittedName>
</protein>
<name>A0A4R0QUG8_9BIFI</name>
<keyword evidence="4" id="KW-1185">Reference proteome</keyword>
<proteinExistence type="predicted"/>
<sequence>MGFEFDINGALNAAGDFANNAMKAAGDAAQQAGNAVGGAIQNTQKAAGDAAKFIGDQIADTQKRIESDGIQKVAMDTAQQAGNAIGDAANTVGETAAYAYNSAAKAITHDDSDQKEYQAATDQYNIAYNDLNHPGFKLLSSREKSAEFIDYITELINSIAHTPKTFETDIEEIIVQKKSFTDTEEFARKEIDNARKNAASAAAGAAVALLAPTAAIWTATTFGTASTGVAISALSGAAANSAALAWLGGGALAAGGGGIAGGNALLALAGPVGWGLAGATILGSAFLYTHGQMEVDAERQKNLIALKKNTEEVKETTLKVTALEEKINNLRINLSHAFLECAPTFGADYTELNPDMQMKLGTLVNNTKSLSALLAEHIAVTSDDATTEDEKNK</sequence>
<evidence type="ECO:0000256" key="2">
    <source>
        <dbReference type="SAM" id="Phobius"/>
    </source>
</evidence>